<dbReference type="RefSeq" id="WP_127081153.1">
    <property type="nucleotide sequence ID" value="NZ_RSCL01000005.1"/>
</dbReference>
<dbReference type="Proteomes" id="UP000271624">
    <property type="component" value="Unassembled WGS sequence"/>
</dbReference>
<organism evidence="2 3">
    <name type="scientific">Dulcicalothrix desertica PCC 7102</name>
    <dbReference type="NCBI Taxonomy" id="232991"/>
    <lineage>
        <taxon>Bacteria</taxon>
        <taxon>Bacillati</taxon>
        <taxon>Cyanobacteriota</taxon>
        <taxon>Cyanophyceae</taxon>
        <taxon>Nostocales</taxon>
        <taxon>Calotrichaceae</taxon>
        <taxon>Dulcicalothrix</taxon>
    </lineage>
</organism>
<reference evidence="2" key="2">
    <citation type="journal article" date="2019" name="Genome Biol. Evol.">
        <title>Day and night: Metabolic profiles and evolutionary relationships of six axenic non-marine cyanobacteria.</title>
        <authorList>
            <person name="Will S.E."/>
            <person name="Henke P."/>
            <person name="Boedeker C."/>
            <person name="Huang S."/>
            <person name="Brinkmann H."/>
            <person name="Rohde M."/>
            <person name="Jarek M."/>
            <person name="Friedl T."/>
            <person name="Seufert S."/>
            <person name="Schumacher M."/>
            <person name="Overmann J."/>
            <person name="Neumann-Schaal M."/>
            <person name="Petersen J."/>
        </authorList>
    </citation>
    <scope>NUCLEOTIDE SEQUENCE [LARGE SCALE GENOMIC DNA]</scope>
    <source>
        <strain evidence="2">PCC 7102</strain>
    </source>
</reference>
<evidence type="ECO:0000313" key="3">
    <source>
        <dbReference type="Proteomes" id="UP000271624"/>
    </source>
</evidence>
<evidence type="ECO:0000313" key="2">
    <source>
        <dbReference type="EMBL" id="RUT07338.1"/>
    </source>
</evidence>
<dbReference type="Pfam" id="PF00535">
    <property type="entry name" value="Glycos_transf_2"/>
    <property type="match status" value="1"/>
</dbReference>
<proteinExistence type="predicted"/>
<dbReference type="PANTHER" id="PTHR43685:SF2">
    <property type="entry name" value="GLYCOSYLTRANSFERASE 2-LIKE DOMAIN-CONTAINING PROTEIN"/>
    <property type="match status" value="1"/>
</dbReference>
<comment type="caution">
    <text evidence="2">The sequence shown here is derived from an EMBL/GenBank/DDBJ whole genome shotgun (WGS) entry which is preliminary data.</text>
</comment>
<feature type="domain" description="Glycosyltransferase 2-like" evidence="1">
    <location>
        <begin position="106"/>
        <end position="220"/>
    </location>
</feature>
<accession>A0A3S1CQJ4</accession>
<gene>
    <name evidence="2" type="ORF">DSM106972_025990</name>
</gene>
<dbReference type="InterPro" id="IPR050834">
    <property type="entry name" value="Glycosyltransf_2"/>
</dbReference>
<dbReference type="InterPro" id="IPR029044">
    <property type="entry name" value="Nucleotide-diphossugar_trans"/>
</dbReference>
<dbReference type="CDD" id="cd00761">
    <property type="entry name" value="Glyco_tranf_GTA_type"/>
    <property type="match status" value="1"/>
</dbReference>
<dbReference type="Gene3D" id="3.90.550.10">
    <property type="entry name" value="Spore Coat Polysaccharide Biosynthesis Protein SpsA, Chain A"/>
    <property type="match status" value="1"/>
</dbReference>
<dbReference type="EMBL" id="RSCL01000005">
    <property type="protein sequence ID" value="RUT07338.1"/>
    <property type="molecule type" value="Genomic_DNA"/>
</dbReference>
<sequence>MSWKIVHIDLSQDIPALSSDNNIHVVFWWRHIPLAHTEILATQLPMPATQVTNLAASAITPTVGAYVLKQNLLEDTLIDFEALVGLTHPLTKLEYISQQPNNKTVSIVICTRNRPEQLARCLHSLQNLSQPPHEIIVVDNAPTNDATMQVAKMPGVKYVKEPRPGLSIARNTGIRHSTGEIIAFTDDDVVVHPDWIMRLQQAFDDPKVMSVTGLVLPGELETEAQVVFEKHLGFFNFGYQPKTYDSAFFQSTKVFGAPVWRIGAGANMAILRQAVNLVGEFDERLGAGAAGCSEDSEFWYRLLAAGWICRYYPASVVYHYHRGSVDSLKQQMYCYMRGHVTALLVQYEKYNDRGNLRRLFRTMPKWYIKTIIKGNKYKHNTLIAEIIGCLSGVIYYIQNYKSPQPPLIRGAKNRLLSPPY</sequence>
<reference evidence="2" key="1">
    <citation type="submission" date="2018-12" db="EMBL/GenBank/DDBJ databases">
        <authorList>
            <person name="Will S."/>
            <person name="Neumann-Schaal M."/>
            <person name="Henke P."/>
        </authorList>
    </citation>
    <scope>NUCLEOTIDE SEQUENCE</scope>
    <source>
        <strain evidence="2">PCC 7102</strain>
    </source>
</reference>
<protein>
    <recommendedName>
        <fullName evidence="1">Glycosyltransferase 2-like domain-containing protein</fullName>
    </recommendedName>
</protein>
<dbReference type="AlphaFoldDB" id="A0A3S1CQJ4"/>
<evidence type="ECO:0000259" key="1">
    <source>
        <dbReference type="Pfam" id="PF00535"/>
    </source>
</evidence>
<dbReference type="SUPFAM" id="SSF53448">
    <property type="entry name" value="Nucleotide-diphospho-sugar transferases"/>
    <property type="match status" value="1"/>
</dbReference>
<dbReference type="PANTHER" id="PTHR43685">
    <property type="entry name" value="GLYCOSYLTRANSFERASE"/>
    <property type="match status" value="1"/>
</dbReference>
<name>A0A3S1CQJ4_9CYAN</name>
<dbReference type="OrthoDB" id="6116224at2"/>
<dbReference type="InterPro" id="IPR001173">
    <property type="entry name" value="Glyco_trans_2-like"/>
</dbReference>
<keyword evidence="3" id="KW-1185">Reference proteome</keyword>